<dbReference type="PROSITE" id="PS51585">
    <property type="entry name" value="SAM_MT_TPMT"/>
    <property type="match status" value="1"/>
</dbReference>
<feature type="binding site" evidence="9">
    <location>
        <position position="10"/>
    </location>
    <ligand>
        <name>S-adenosyl-L-methionine</name>
        <dbReference type="ChEBI" id="CHEBI:59789"/>
    </ligand>
</feature>
<evidence type="ECO:0000256" key="8">
    <source>
        <dbReference type="ARBA" id="ARBA00022691"/>
    </source>
</evidence>
<dbReference type="Pfam" id="PF05724">
    <property type="entry name" value="TPMT"/>
    <property type="match status" value="1"/>
</dbReference>
<dbReference type="SUPFAM" id="SSF53335">
    <property type="entry name" value="S-adenosyl-L-methionine-dependent methyltransferases"/>
    <property type="match status" value="1"/>
</dbReference>
<dbReference type="Proteomes" id="UP001595457">
    <property type="component" value="Unassembled WGS sequence"/>
</dbReference>
<evidence type="ECO:0000313" key="10">
    <source>
        <dbReference type="EMBL" id="MFC2971401.1"/>
    </source>
</evidence>
<name>A0ABV7APJ7_9GAMM</name>
<keyword evidence="7 9" id="KW-0808">Transferase</keyword>
<evidence type="ECO:0000313" key="11">
    <source>
        <dbReference type="Proteomes" id="UP001595457"/>
    </source>
</evidence>
<evidence type="ECO:0000256" key="9">
    <source>
        <dbReference type="HAMAP-Rule" id="MF_00812"/>
    </source>
</evidence>
<evidence type="ECO:0000256" key="2">
    <source>
        <dbReference type="ARBA" id="ARBA00004496"/>
    </source>
</evidence>
<evidence type="ECO:0000256" key="7">
    <source>
        <dbReference type="ARBA" id="ARBA00022679"/>
    </source>
</evidence>
<dbReference type="Gene3D" id="3.40.50.150">
    <property type="entry name" value="Vaccinia Virus protein VP39"/>
    <property type="match status" value="1"/>
</dbReference>
<organism evidence="10 11">
    <name type="scientific">Azotobacter bryophylli</name>
    <dbReference type="NCBI Taxonomy" id="1986537"/>
    <lineage>
        <taxon>Bacteria</taxon>
        <taxon>Pseudomonadati</taxon>
        <taxon>Pseudomonadota</taxon>
        <taxon>Gammaproteobacteria</taxon>
        <taxon>Pseudomonadales</taxon>
        <taxon>Pseudomonadaceae</taxon>
        <taxon>Azotobacter</taxon>
    </lineage>
</organism>
<dbReference type="HAMAP" id="MF_00812">
    <property type="entry name" value="Thiopur_methtran"/>
    <property type="match status" value="1"/>
</dbReference>
<feature type="binding site" evidence="9">
    <location>
        <position position="66"/>
    </location>
    <ligand>
        <name>S-adenosyl-L-methionine</name>
        <dbReference type="ChEBI" id="CHEBI:59789"/>
    </ligand>
</feature>
<accession>A0ABV7APJ7</accession>
<dbReference type="GO" id="GO:0032259">
    <property type="term" value="P:methylation"/>
    <property type="evidence" value="ECO:0007669"/>
    <property type="project" value="UniProtKB-KW"/>
</dbReference>
<comment type="catalytic activity">
    <reaction evidence="1 9">
        <text>S-adenosyl-L-methionine + a thiopurine = S-adenosyl-L-homocysteine + a thiopurine S-methylether.</text>
        <dbReference type="EC" id="2.1.1.67"/>
    </reaction>
</comment>
<dbReference type="InterPro" id="IPR029063">
    <property type="entry name" value="SAM-dependent_MTases_sf"/>
</dbReference>
<dbReference type="GO" id="GO:0008119">
    <property type="term" value="F:thiopurine S-methyltransferase activity"/>
    <property type="evidence" value="ECO:0007669"/>
    <property type="project" value="UniProtKB-EC"/>
</dbReference>
<evidence type="ECO:0000256" key="4">
    <source>
        <dbReference type="ARBA" id="ARBA00011905"/>
    </source>
</evidence>
<comment type="caution">
    <text evidence="10">The sequence shown here is derived from an EMBL/GenBank/DDBJ whole genome shotgun (WGS) entry which is preliminary data.</text>
</comment>
<dbReference type="RefSeq" id="WP_377812999.1">
    <property type="nucleotide sequence ID" value="NZ_JBHRSJ010000007.1"/>
</dbReference>
<evidence type="ECO:0000256" key="1">
    <source>
        <dbReference type="ARBA" id="ARBA00000903"/>
    </source>
</evidence>
<keyword evidence="8 9" id="KW-0949">S-adenosyl-L-methionine</keyword>
<sequence>MHEDFWIARWTRNEIGFHQDEINPYLRRHWPALGLTPGARVLVPLCGKSLDLVWLAGQGLRVLGVELVERAVEDFFAEQDLQPQVSASGPFKVYSSGNLQIFCGDIFALSPADVADCQAVYDRAALIAFPSEMRERYAAHLSGILPSACQGLLVTLDYDQSQRKGPPFAVPDVEVRRLLSADWSLEVLEEQDLSITGKFHLHGLNRLDERVYRLVRR</sequence>
<dbReference type="InterPro" id="IPR008854">
    <property type="entry name" value="TPMT"/>
</dbReference>
<reference evidence="11" key="1">
    <citation type="journal article" date="2019" name="Int. J. Syst. Evol. Microbiol.">
        <title>The Global Catalogue of Microorganisms (GCM) 10K type strain sequencing project: providing services to taxonomists for standard genome sequencing and annotation.</title>
        <authorList>
            <consortium name="The Broad Institute Genomics Platform"/>
            <consortium name="The Broad Institute Genome Sequencing Center for Infectious Disease"/>
            <person name="Wu L."/>
            <person name="Ma J."/>
        </authorList>
    </citation>
    <scope>NUCLEOTIDE SEQUENCE [LARGE SCALE GENOMIC DNA]</scope>
    <source>
        <strain evidence="11">KCTC 62195</strain>
    </source>
</reference>
<dbReference type="InterPro" id="IPR025835">
    <property type="entry name" value="Thiopurine_S-MeTrfase"/>
</dbReference>
<keyword evidence="5 9" id="KW-0963">Cytoplasm</keyword>
<evidence type="ECO:0000256" key="5">
    <source>
        <dbReference type="ARBA" id="ARBA00022490"/>
    </source>
</evidence>
<protein>
    <recommendedName>
        <fullName evidence="4 9">Thiopurine S-methyltransferase</fullName>
        <ecNumber evidence="4 9">2.1.1.67</ecNumber>
    </recommendedName>
    <alternativeName>
        <fullName evidence="9">Thiopurine methyltransferase</fullName>
    </alternativeName>
</protein>
<dbReference type="PANTHER" id="PTHR10259">
    <property type="entry name" value="THIOPURINE S-METHYLTRANSFERASE"/>
    <property type="match status" value="1"/>
</dbReference>
<comment type="similarity">
    <text evidence="3 9">Belongs to the class I-like SAM-binding methyltransferase superfamily. TPMT family.</text>
</comment>
<gene>
    <name evidence="9" type="primary">tpm</name>
    <name evidence="10" type="ORF">ACFOJE_04095</name>
</gene>
<dbReference type="NCBIfam" id="NF009732">
    <property type="entry name" value="PRK13255.1"/>
    <property type="match status" value="1"/>
</dbReference>
<dbReference type="EMBL" id="JBHRSJ010000007">
    <property type="protein sequence ID" value="MFC2971401.1"/>
    <property type="molecule type" value="Genomic_DNA"/>
</dbReference>
<proteinExistence type="inferred from homology"/>
<evidence type="ECO:0000256" key="3">
    <source>
        <dbReference type="ARBA" id="ARBA00008145"/>
    </source>
</evidence>
<dbReference type="EC" id="2.1.1.67" evidence="4 9"/>
<evidence type="ECO:0000256" key="6">
    <source>
        <dbReference type="ARBA" id="ARBA00022603"/>
    </source>
</evidence>
<feature type="binding site" evidence="9">
    <location>
        <position position="123"/>
    </location>
    <ligand>
        <name>S-adenosyl-L-methionine</name>
        <dbReference type="ChEBI" id="CHEBI:59789"/>
    </ligand>
</feature>
<keyword evidence="11" id="KW-1185">Reference proteome</keyword>
<comment type="subcellular location">
    <subcellularLocation>
        <location evidence="2 9">Cytoplasm</location>
    </subcellularLocation>
</comment>
<dbReference type="NCBIfam" id="TIGR03840">
    <property type="entry name" value="TMPT_Se_Te"/>
    <property type="match status" value="1"/>
</dbReference>
<dbReference type="PIRSF" id="PIRSF023956">
    <property type="entry name" value="Thiopurine_S-methyltransferase"/>
    <property type="match status" value="1"/>
</dbReference>
<feature type="binding site" evidence="9">
    <location>
        <position position="45"/>
    </location>
    <ligand>
        <name>S-adenosyl-L-methionine</name>
        <dbReference type="ChEBI" id="CHEBI:59789"/>
    </ligand>
</feature>
<dbReference type="PANTHER" id="PTHR10259:SF11">
    <property type="entry name" value="THIOPURINE S-METHYLTRANSFERASE"/>
    <property type="match status" value="1"/>
</dbReference>
<dbReference type="InterPro" id="IPR022474">
    <property type="entry name" value="Thiopur_S-MeTfrase_Se/Te_detox"/>
</dbReference>
<keyword evidence="6 9" id="KW-0489">Methyltransferase</keyword>